<sequence>MSMHEEKREYSYADYLSWTEDFCCEAIDGHIIAMSPSPTPKHQDVVAELTAEFKMFLRGKECMAFSAPIDVCLFASKETKHDDIKDWVQPDLLVVCDPNKIGEKYITGAPDLTVEVLSPSTTKNDRQIKFKSYEKAGVKEYWIVDPHHMSVEVYELDGDAYIQKGIFVREDQLKVGLFEGFEIDLKNVFKE</sequence>
<dbReference type="EMBL" id="RYZZ01000015">
    <property type="protein sequence ID" value="RUQ28594.1"/>
    <property type="molecule type" value="Genomic_DNA"/>
</dbReference>
<comment type="caution">
    <text evidence="2">The sequence shown here is derived from an EMBL/GenBank/DDBJ whole genome shotgun (WGS) entry which is preliminary data.</text>
</comment>
<dbReference type="OrthoDB" id="9808428at2"/>
<organism evidence="2 3">
    <name type="scientific">Peribacillus cavernae</name>
    <dbReference type="NCBI Taxonomy" id="1674310"/>
    <lineage>
        <taxon>Bacteria</taxon>
        <taxon>Bacillati</taxon>
        <taxon>Bacillota</taxon>
        <taxon>Bacilli</taxon>
        <taxon>Bacillales</taxon>
        <taxon>Bacillaceae</taxon>
        <taxon>Peribacillus</taxon>
    </lineage>
</organism>
<gene>
    <name evidence="2" type="ORF">ELQ35_11785</name>
</gene>
<accession>A0A433HJM5</accession>
<dbReference type="InterPro" id="IPR011335">
    <property type="entry name" value="Restrct_endonuc-II-like"/>
</dbReference>
<name>A0A433HJM5_9BACI</name>
<keyword evidence="2" id="KW-0378">Hydrolase</keyword>
<dbReference type="GO" id="GO:0004519">
    <property type="term" value="F:endonuclease activity"/>
    <property type="evidence" value="ECO:0007669"/>
    <property type="project" value="UniProtKB-KW"/>
</dbReference>
<evidence type="ECO:0000313" key="2">
    <source>
        <dbReference type="EMBL" id="RUQ28594.1"/>
    </source>
</evidence>
<keyword evidence="2" id="KW-0540">Nuclease</keyword>
<reference evidence="2 3" key="1">
    <citation type="submission" date="2018-12" db="EMBL/GenBank/DDBJ databases">
        <title>Bacillus chawlae sp. nov., Bacillus glennii sp. nov., and Bacillus saganii sp. nov. Isolated from the Vehicle Assembly Building at Kennedy Space Center where the Viking Spacecraft were Assembled.</title>
        <authorList>
            <person name="Seuylemezian A."/>
            <person name="Vaishampayan P."/>
        </authorList>
    </citation>
    <scope>NUCLEOTIDE SEQUENCE [LARGE SCALE GENOMIC DNA]</scope>
    <source>
        <strain evidence="2 3">L5</strain>
    </source>
</reference>
<dbReference type="SUPFAM" id="SSF52980">
    <property type="entry name" value="Restriction endonuclease-like"/>
    <property type="match status" value="1"/>
</dbReference>
<proteinExistence type="predicted"/>
<dbReference type="Proteomes" id="UP000267430">
    <property type="component" value="Unassembled WGS sequence"/>
</dbReference>
<dbReference type="AlphaFoldDB" id="A0A433HJM5"/>
<dbReference type="Gene3D" id="3.90.1570.10">
    <property type="entry name" value="tt1808, chain A"/>
    <property type="match status" value="1"/>
</dbReference>
<keyword evidence="2" id="KW-0255">Endonuclease</keyword>
<dbReference type="Pfam" id="PF05685">
    <property type="entry name" value="Uma2"/>
    <property type="match status" value="1"/>
</dbReference>
<evidence type="ECO:0000259" key="1">
    <source>
        <dbReference type="Pfam" id="PF05685"/>
    </source>
</evidence>
<dbReference type="InterPro" id="IPR012296">
    <property type="entry name" value="Nuclease_put_TT1808"/>
</dbReference>
<dbReference type="InterPro" id="IPR008538">
    <property type="entry name" value="Uma2"/>
</dbReference>
<dbReference type="CDD" id="cd06260">
    <property type="entry name" value="DUF820-like"/>
    <property type="match status" value="1"/>
</dbReference>
<keyword evidence="3" id="KW-1185">Reference proteome</keyword>
<dbReference type="PANTHER" id="PTHR36558">
    <property type="entry name" value="GLR1098 PROTEIN"/>
    <property type="match status" value="1"/>
</dbReference>
<dbReference type="PANTHER" id="PTHR36558:SF1">
    <property type="entry name" value="RESTRICTION ENDONUCLEASE DOMAIN-CONTAINING PROTEIN-RELATED"/>
    <property type="match status" value="1"/>
</dbReference>
<evidence type="ECO:0000313" key="3">
    <source>
        <dbReference type="Proteomes" id="UP000267430"/>
    </source>
</evidence>
<protein>
    <submittedName>
        <fullName evidence="2">Uma2 family endonuclease</fullName>
    </submittedName>
</protein>
<feature type="domain" description="Putative restriction endonuclease" evidence="1">
    <location>
        <begin position="13"/>
        <end position="185"/>
    </location>
</feature>